<proteinExistence type="predicted"/>
<dbReference type="InterPro" id="IPR005116">
    <property type="entry name" value="Transp-assoc_OB_typ1"/>
</dbReference>
<dbReference type="EMBL" id="QAAD01000010">
    <property type="protein sequence ID" value="PTN08202.1"/>
    <property type="molecule type" value="Genomic_DNA"/>
</dbReference>
<name>A0A2T5C0R5_9BACT</name>
<feature type="domain" description="Mop" evidence="3">
    <location>
        <begin position="72"/>
        <end position="138"/>
    </location>
</feature>
<dbReference type="PANTHER" id="PTHR30432:SF1">
    <property type="entry name" value="DNA-BINDING TRANSCRIPTIONAL DUAL REGULATOR MODE"/>
    <property type="match status" value="1"/>
</dbReference>
<dbReference type="Pfam" id="PF03459">
    <property type="entry name" value="TOBE"/>
    <property type="match status" value="2"/>
</dbReference>
<dbReference type="RefSeq" id="WP_170111373.1">
    <property type="nucleotide sequence ID" value="NZ_OY782574.1"/>
</dbReference>
<keyword evidence="5" id="KW-1185">Reference proteome</keyword>
<evidence type="ECO:0000313" key="5">
    <source>
        <dbReference type="Proteomes" id="UP000243525"/>
    </source>
</evidence>
<reference evidence="4 5" key="1">
    <citation type="submission" date="2018-04" db="EMBL/GenBank/DDBJ databases">
        <title>Genomic Encyclopedia of Archaeal and Bacterial Type Strains, Phase II (KMG-II): from individual species to whole genera.</title>
        <authorList>
            <person name="Goeker M."/>
        </authorList>
    </citation>
    <scope>NUCLEOTIDE SEQUENCE [LARGE SCALE GENOMIC DNA]</scope>
    <source>
        <strain evidence="4 5">DSM 28823</strain>
    </source>
</reference>
<sequence>MKLSAQNRMKGIVLAITEGLVISEINIELDNGILVDALITNSAVESLELEREGEVLVCVNAASVMLAAGDVQISARNIFPGKIESITDGMVSTQVVLNLGRGSELTALISKSSADEMELAVGQELVAVVNAWSVTLGLT</sequence>
<dbReference type="InterPro" id="IPR051815">
    <property type="entry name" value="Molybdate_resp_trans_reg"/>
</dbReference>
<gene>
    <name evidence="4" type="ORF">C8N47_11088</name>
</gene>
<dbReference type="InterPro" id="IPR004606">
    <property type="entry name" value="Mop_domain"/>
</dbReference>
<evidence type="ECO:0000256" key="2">
    <source>
        <dbReference type="PROSITE-ProRule" id="PRU01213"/>
    </source>
</evidence>
<dbReference type="PROSITE" id="PS51866">
    <property type="entry name" value="MOP"/>
    <property type="match status" value="2"/>
</dbReference>
<feature type="domain" description="Mop" evidence="3">
    <location>
        <begin position="2"/>
        <end position="68"/>
    </location>
</feature>
<evidence type="ECO:0000313" key="4">
    <source>
        <dbReference type="EMBL" id="PTN08202.1"/>
    </source>
</evidence>
<evidence type="ECO:0000256" key="1">
    <source>
        <dbReference type="ARBA" id="ARBA00022505"/>
    </source>
</evidence>
<keyword evidence="1 2" id="KW-0500">Molybdenum</keyword>
<dbReference type="InterPro" id="IPR008995">
    <property type="entry name" value="Mo/tungstate-bd_C_term_dom"/>
</dbReference>
<organism evidence="4 5">
    <name type="scientific">Mangrovibacterium marinum</name>
    <dbReference type="NCBI Taxonomy" id="1639118"/>
    <lineage>
        <taxon>Bacteria</taxon>
        <taxon>Pseudomonadati</taxon>
        <taxon>Bacteroidota</taxon>
        <taxon>Bacteroidia</taxon>
        <taxon>Marinilabiliales</taxon>
        <taxon>Prolixibacteraceae</taxon>
        <taxon>Mangrovibacterium</taxon>
    </lineage>
</organism>
<protein>
    <submittedName>
        <fullName evidence="4">Molybdopterin-binding protein</fullName>
    </submittedName>
</protein>
<dbReference type="AlphaFoldDB" id="A0A2T5C0R5"/>
<accession>A0A2T5C0R5</accession>
<dbReference type="GO" id="GO:0015689">
    <property type="term" value="P:molybdate ion transport"/>
    <property type="evidence" value="ECO:0007669"/>
    <property type="project" value="InterPro"/>
</dbReference>
<dbReference type="Gene3D" id="2.40.50.100">
    <property type="match status" value="2"/>
</dbReference>
<dbReference type="Proteomes" id="UP000243525">
    <property type="component" value="Unassembled WGS sequence"/>
</dbReference>
<dbReference type="SUPFAM" id="SSF50331">
    <property type="entry name" value="MOP-like"/>
    <property type="match status" value="2"/>
</dbReference>
<dbReference type="NCBIfam" id="TIGR00638">
    <property type="entry name" value="Mop"/>
    <property type="match status" value="1"/>
</dbReference>
<dbReference type="PANTHER" id="PTHR30432">
    <property type="entry name" value="TRANSCRIPTIONAL REGULATOR MODE"/>
    <property type="match status" value="1"/>
</dbReference>
<comment type="caution">
    <text evidence="4">The sequence shown here is derived from an EMBL/GenBank/DDBJ whole genome shotgun (WGS) entry which is preliminary data.</text>
</comment>
<evidence type="ECO:0000259" key="3">
    <source>
        <dbReference type="PROSITE" id="PS51866"/>
    </source>
</evidence>